<name>A0A9Q3C601_9BASI</name>
<evidence type="ECO:0000313" key="2">
    <source>
        <dbReference type="Proteomes" id="UP000765509"/>
    </source>
</evidence>
<sequence>MENCTCKHFIIGNDSLSIYVIDISNQKDRYFTIGDNKRQKFGFLNNKNQIIIIKNEEKGPERHFFRNEQLTEVDFNQDLTEKMTERLMDLLFKYKSAFETDKKPLGAIIGHEVEIMINVEKPYQPILGRPAYPDSPRAREALEVHIKNLMDLGVSRKVGHNE</sequence>
<proteinExistence type="predicted"/>
<dbReference type="EMBL" id="AVOT02004884">
    <property type="protein sequence ID" value="MBW0477663.1"/>
    <property type="molecule type" value="Genomic_DNA"/>
</dbReference>
<evidence type="ECO:0000313" key="1">
    <source>
        <dbReference type="EMBL" id="MBW0477663.1"/>
    </source>
</evidence>
<dbReference type="Proteomes" id="UP000765509">
    <property type="component" value="Unassembled WGS sequence"/>
</dbReference>
<dbReference type="AlphaFoldDB" id="A0A9Q3C601"/>
<reference evidence="1" key="1">
    <citation type="submission" date="2021-03" db="EMBL/GenBank/DDBJ databases">
        <title>Draft genome sequence of rust myrtle Austropuccinia psidii MF-1, a brazilian biotype.</title>
        <authorList>
            <person name="Quecine M.C."/>
            <person name="Pachon D.M.R."/>
            <person name="Bonatelli M.L."/>
            <person name="Correr F.H."/>
            <person name="Franceschini L.M."/>
            <person name="Leite T.F."/>
            <person name="Margarido G.R.A."/>
            <person name="Almeida C.A."/>
            <person name="Ferrarezi J.A."/>
            <person name="Labate C.A."/>
        </authorList>
    </citation>
    <scope>NUCLEOTIDE SEQUENCE</scope>
    <source>
        <strain evidence="1">MF-1</strain>
    </source>
</reference>
<keyword evidence="2" id="KW-1185">Reference proteome</keyword>
<comment type="caution">
    <text evidence="1">The sequence shown here is derived from an EMBL/GenBank/DDBJ whole genome shotgun (WGS) entry which is preliminary data.</text>
</comment>
<accession>A0A9Q3C601</accession>
<organism evidence="1 2">
    <name type="scientific">Austropuccinia psidii MF-1</name>
    <dbReference type="NCBI Taxonomy" id="1389203"/>
    <lineage>
        <taxon>Eukaryota</taxon>
        <taxon>Fungi</taxon>
        <taxon>Dikarya</taxon>
        <taxon>Basidiomycota</taxon>
        <taxon>Pucciniomycotina</taxon>
        <taxon>Pucciniomycetes</taxon>
        <taxon>Pucciniales</taxon>
        <taxon>Sphaerophragmiaceae</taxon>
        <taxon>Austropuccinia</taxon>
    </lineage>
</organism>
<dbReference type="OrthoDB" id="3250101at2759"/>
<protein>
    <submittedName>
        <fullName evidence="1">Uncharacterized protein</fullName>
    </submittedName>
</protein>
<gene>
    <name evidence="1" type="ORF">O181_017378</name>
</gene>